<dbReference type="GO" id="GO:0005886">
    <property type="term" value="C:plasma membrane"/>
    <property type="evidence" value="ECO:0007669"/>
    <property type="project" value="InterPro"/>
</dbReference>
<protein>
    <recommendedName>
        <fullName evidence="2">Phosphatidic acid phosphatase type 2/haloperoxidase domain-containing protein</fullName>
    </recommendedName>
</protein>
<name>A0A1C1A1G6_9BACL</name>
<dbReference type="AlphaFoldDB" id="A0A1C1A1G6"/>
<comment type="caution">
    <text evidence="3">The sequence shown here is derived from an EMBL/GenBank/DDBJ whole genome shotgun (WGS) entry which is preliminary data.</text>
</comment>
<proteinExistence type="predicted"/>
<dbReference type="InterPro" id="IPR036938">
    <property type="entry name" value="PAP2/HPO_sf"/>
</dbReference>
<keyword evidence="1" id="KW-0472">Membrane</keyword>
<keyword evidence="1" id="KW-1133">Transmembrane helix</keyword>
<evidence type="ECO:0000313" key="4">
    <source>
        <dbReference type="Proteomes" id="UP000093309"/>
    </source>
</evidence>
<dbReference type="Pfam" id="PF01569">
    <property type="entry name" value="PAP2"/>
    <property type="match status" value="1"/>
</dbReference>
<evidence type="ECO:0000313" key="3">
    <source>
        <dbReference type="EMBL" id="OCT14372.1"/>
    </source>
</evidence>
<dbReference type="OrthoDB" id="9789113at2"/>
<evidence type="ECO:0000259" key="2">
    <source>
        <dbReference type="SMART" id="SM00014"/>
    </source>
</evidence>
<feature type="transmembrane region" description="Helical" evidence="1">
    <location>
        <begin position="61"/>
        <end position="80"/>
    </location>
</feature>
<gene>
    <name evidence="3" type="ORF">A8709_26505</name>
</gene>
<dbReference type="Proteomes" id="UP000093309">
    <property type="component" value="Unassembled WGS sequence"/>
</dbReference>
<feature type="transmembrane region" description="Helical" evidence="1">
    <location>
        <begin position="150"/>
        <end position="168"/>
    </location>
</feature>
<reference evidence="4" key="1">
    <citation type="submission" date="2016-05" db="EMBL/GenBank/DDBJ databases">
        <title>Paenibacillus oryzae. sp. nov., isolated from the rice root.</title>
        <authorList>
            <person name="Zhang J."/>
            <person name="Zhang X."/>
        </authorList>
    </citation>
    <scope>NUCLEOTIDE SEQUENCE [LARGE SCALE GENOMIC DNA]</scope>
    <source>
        <strain evidence="4">KCTC13222</strain>
    </source>
</reference>
<feature type="domain" description="Phosphatidic acid phosphatase type 2/haloperoxidase" evidence="2">
    <location>
        <begin position="59"/>
        <end position="165"/>
    </location>
</feature>
<dbReference type="CDD" id="cd03385">
    <property type="entry name" value="PAP2_BcrC_like"/>
    <property type="match status" value="1"/>
</dbReference>
<feature type="transmembrane region" description="Helical" evidence="1">
    <location>
        <begin position="127"/>
        <end position="144"/>
    </location>
</feature>
<accession>A0A1C1A1G6</accession>
<organism evidence="3 4">
    <name type="scientific">Paenibacillus pectinilyticus</name>
    <dbReference type="NCBI Taxonomy" id="512399"/>
    <lineage>
        <taxon>Bacteria</taxon>
        <taxon>Bacillati</taxon>
        <taxon>Bacillota</taxon>
        <taxon>Bacilli</taxon>
        <taxon>Bacillales</taxon>
        <taxon>Paenibacillaceae</taxon>
        <taxon>Paenibacillus</taxon>
    </lineage>
</organism>
<dbReference type="PANTHER" id="PTHR14969">
    <property type="entry name" value="SPHINGOSINE-1-PHOSPHATE PHOSPHOHYDROLASE"/>
    <property type="match status" value="1"/>
</dbReference>
<feature type="transmembrane region" description="Helical" evidence="1">
    <location>
        <begin position="100"/>
        <end position="120"/>
    </location>
</feature>
<keyword evidence="4" id="KW-1185">Reference proteome</keyword>
<feature type="transmembrane region" description="Helical" evidence="1">
    <location>
        <begin position="27"/>
        <end position="49"/>
    </location>
</feature>
<dbReference type="RefSeq" id="WP_065853224.1">
    <property type="nucleotide sequence ID" value="NZ_LYPC01000020.1"/>
</dbReference>
<dbReference type="SMART" id="SM00014">
    <property type="entry name" value="acidPPc"/>
    <property type="match status" value="1"/>
</dbReference>
<dbReference type="InterPro" id="IPR033879">
    <property type="entry name" value="UPP_Pase"/>
</dbReference>
<sequence length="194" mass="21855">MNLAQLDYQWFQTINSFADRFSALNPIVAFFANNLDYVFYLGVIVYWFIRTPDNRKMVVNTLLSGGVALGVNNIIGVIYHRDRPFVAHHVIQLVQHDASASFPSNHAAAAFAVATSIWLWRRKEGSVWFVLAILIGFSRIWSGIHYPLDIIGGAISGTVIGIAVKKIMSQQVLKKVSDSVICFYESIEHKVWKP</sequence>
<dbReference type="InterPro" id="IPR000326">
    <property type="entry name" value="PAP2/HPO"/>
</dbReference>
<dbReference type="PANTHER" id="PTHR14969:SF58">
    <property type="entry name" value="UNDECAPRENYL-DIPHOSPHATASE BCRC"/>
    <property type="match status" value="1"/>
</dbReference>
<dbReference type="SUPFAM" id="SSF48317">
    <property type="entry name" value="Acid phosphatase/Vanadium-dependent haloperoxidase"/>
    <property type="match status" value="1"/>
</dbReference>
<keyword evidence="1" id="KW-0812">Transmembrane</keyword>
<evidence type="ECO:0000256" key="1">
    <source>
        <dbReference type="SAM" id="Phobius"/>
    </source>
</evidence>
<dbReference type="Gene3D" id="1.20.144.10">
    <property type="entry name" value="Phosphatidic acid phosphatase type 2/haloperoxidase"/>
    <property type="match status" value="1"/>
</dbReference>
<dbReference type="STRING" id="512399.A8709_26505"/>
<dbReference type="GO" id="GO:0050380">
    <property type="term" value="F:undecaprenyl-diphosphatase activity"/>
    <property type="evidence" value="ECO:0007669"/>
    <property type="project" value="InterPro"/>
</dbReference>
<dbReference type="EMBL" id="LYPC01000020">
    <property type="protein sequence ID" value="OCT14372.1"/>
    <property type="molecule type" value="Genomic_DNA"/>
</dbReference>